<dbReference type="AlphaFoldDB" id="A0A075TV93"/>
<sequence>MTVINTEERLAILGDLVAIKSVNNNETEVAQYLADLLEKHGISSKLVPISENRANLVAEIGSGEPVVAVTGHMDVVDPGNLDAWDTDPFKMVEKDGNLYGRGTDDMKAGLSALVISMIELHAEGKPTTGTIRLLATVGEEVGESGSHAFYQQGYMKDASALLVAEPSGYNIAHAQKGSMDLKLVSKGITVHSSLPELGYNAINSLISILNEANLSFSDPKNPTSPLFGPMAFNVDVLQGGTQVNSIPDFAEAEINVRTVPEYNNDMVLAELNKIIAAYNTAHATDAVPEPVTLEILMNEPPVQAPNDTNIIKQSQKIAKTYAKADIPVMTIAGITDASNLVRDKDTDFPFLVFGPGDATQAHVINEHVGKDMYLNFIEIYIELFSTLLTD</sequence>
<evidence type="ECO:0000256" key="7">
    <source>
        <dbReference type="ARBA" id="ARBA00022605"/>
    </source>
</evidence>
<keyword evidence="11" id="KW-0220">Diaminopimelate biosynthesis</keyword>
<comment type="similarity">
    <text evidence="4">Belongs to the peptidase M20A family.</text>
</comment>
<keyword evidence="9" id="KW-0378">Hydrolase</keyword>
<protein>
    <recommendedName>
        <fullName evidence="6">Probable succinyl-diaminopimelate desuccinylase</fullName>
        <ecNumber evidence="5">3.5.1.18</ecNumber>
    </recommendedName>
</protein>
<dbReference type="GO" id="GO:0046872">
    <property type="term" value="F:metal ion binding"/>
    <property type="evidence" value="ECO:0007669"/>
    <property type="project" value="UniProtKB-KW"/>
</dbReference>
<dbReference type="PANTHER" id="PTHR43808">
    <property type="entry name" value="ACETYLORNITHINE DEACETYLASE"/>
    <property type="match status" value="1"/>
</dbReference>
<keyword evidence="12" id="KW-0457">Lysine biosynthesis</keyword>
<gene>
    <name evidence="16" type="ORF">WS74_0521</name>
</gene>
<dbReference type="Gene3D" id="3.30.70.360">
    <property type="match status" value="1"/>
</dbReference>
<dbReference type="Gene3D" id="3.40.630.10">
    <property type="entry name" value="Zn peptidases"/>
    <property type="match status" value="1"/>
</dbReference>
<evidence type="ECO:0000256" key="1">
    <source>
        <dbReference type="ARBA" id="ARBA00001941"/>
    </source>
</evidence>
<evidence type="ECO:0000256" key="11">
    <source>
        <dbReference type="ARBA" id="ARBA00022915"/>
    </source>
</evidence>
<dbReference type="InterPro" id="IPR050072">
    <property type="entry name" value="Peptidase_M20A"/>
</dbReference>
<evidence type="ECO:0000256" key="2">
    <source>
        <dbReference type="ARBA" id="ARBA00001947"/>
    </source>
</evidence>
<proteinExistence type="inferred from homology"/>
<name>A0A075TV93_9LACO</name>
<comment type="cofactor">
    <cofactor evidence="2">
        <name>Zn(2+)</name>
        <dbReference type="ChEBI" id="CHEBI:29105"/>
    </cofactor>
</comment>
<comment type="catalytic activity">
    <reaction evidence="14">
        <text>N-succinyl-(2S,6S)-2,6-diaminopimelate + H2O = (2S,6S)-2,6-diaminopimelate + succinate</text>
        <dbReference type="Rhea" id="RHEA:22608"/>
        <dbReference type="ChEBI" id="CHEBI:15377"/>
        <dbReference type="ChEBI" id="CHEBI:30031"/>
        <dbReference type="ChEBI" id="CHEBI:57609"/>
        <dbReference type="ChEBI" id="CHEBI:58087"/>
        <dbReference type="EC" id="3.5.1.18"/>
    </reaction>
</comment>
<keyword evidence="8" id="KW-0479">Metal-binding</keyword>
<reference evidence="16 17" key="1">
    <citation type="journal article" date="2014" name="Genome Announc.">
        <title>Complete Genome Sequences of Fish Pathogenic Weissella ceti Strains WS74 and WS105.</title>
        <authorList>
            <person name="Figueiredo H.C."/>
            <person name="Leal C.A."/>
            <person name="Dorella F.A."/>
            <person name="Carvalho A.F."/>
            <person name="Soares S.C."/>
            <person name="Pereira F.L."/>
            <person name="Azevedo V.A."/>
        </authorList>
    </citation>
    <scope>NUCLEOTIDE SEQUENCE [LARGE SCALE GENOMIC DNA]</scope>
    <source>
        <strain evidence="16 17">WS74</strain>
    </source>
</reference>
<feature type="domain" description="Peptidase M20 dimerisation" evidence="15">
    <location>
        <begin position="174"/>
        <end position="278"/>
    </location>
</feature>
<dbReference type="EMBL" id="CP009223">
    <property type="protein sequence ID" value="AIM62773.1"/>
    <property type="molecule type" value="Genomic_DNA"/>
</dbReference>
<comment type="pathway">
    <text evidence="3">Amino-acid biosynthesis; L-lysine biosynthesis via DAP pathway; LL-2,6-diaminopimelate from (S)-tetrahydrodipicolinate (succinylase route): step 3/3.</text>
</comment>
<dbReference type="SUPFAM" id="SSF53187">
    <property type="entry name" value="Zn-dependent exopeptidases"/>
    <property type="match status" value="1"/>
</dbReference>
<dbReference type="PROSITE" id="PS00758">
    <property type="entry name" value="ARGE_DAPE_CPG2_1"/>
    <property type="match status" value="1"/>
</dbReference>
<dbReference type="OrthoDB" id="9792335at2"/>
<dbReference type="UniPathway" id="UPA00034">
    <property type="reaction ID" value="UER00021"/>
</dbReference>
<dbReference type="InterPro" id="IPR036264">
    <property type="entry name" value="Bact_exopeptidase_dim_dom"/>
</dbReference>
<comment type="cofactor">
    <cofactor evidence="1">
        <name>Co(2+)</name>
        <dbReference type="ChEBI" id="CHEBI:48828"/>
    </cofactor>
</comment>
<organism evidence="16 17">
    <name type="scientific">Weissella ceti</name>
    <dbReference type="NCBI Taxonomy" id="759620"/>
    <lineage>
        <taxon>Bacteria</taxon>
        <taxon>Bacillati</taxon>
        <taxon>Bacillota</taxon>
        <taxon>Bacilli</taxon>
        <taxon>Lactobacillales</taxon>
        <taxon>Lactobacillaceae</taxon>
        <taxon>Weissella</taxon>
    </lineage>
</organism>
<dbReference type="InterPro" id="IPR002933">
    <property type="entry name" value="Peptidase_M20"/>
</dbReference>
<dbReference type="GO" id="GO:0019877">
    <property type="term" value="P:diaminopimelate biosynthetic process"/>
    <property type="evidence" value="ECO:0007669"/>
    <property type="project" value="UniProtKB-KW"/>
</dbReference>
<dbReference type="CDD" id="cd08659">
    <property type="entry name" value="M20_ArgE_DapE-like"/>
    <property type="match status" value="1"/>
</dbReference>
<evidence type="ECO:0000313" key="16">
    <source>
        <dbReference type="EMBL" id="AIM62773.1"/>
    </source>
</evidence>
<dbReference type="GO" id="GO:0009089">
    <property type="term" value="P:lysine biosynthetic process via diaminopimelate"/>
    <property type="evidence" value="ECO:0007669"/>
    <property type="project" value="UniProtKB-UniPathway"/>
</dbReference>
<dbReference type="Pfam" id="PF01546">
    <property type="entry name" value="Peptidase_M20"/>
    <property type="match status" value="1"/>
</dbReference>
<keyword evidence="7" id="KW-0028">Amino-acid biosynthesis</keyword>
<dbReference type="PANTHER" id="PTHR43808:SF8">
    <property type="entry name" value="PEPTIDASE M20 DIMERISATION DOMAIN-CONTAINING PROTEIN"/>
    <property type="match status" value="1"/>
</dbReference>
<evidence type="ECO:0000256" key="3">
    <source>
        <dbReference type="ARBA" id="ARBA00005130"/>
    </source>
</evidence>
<evidence type="ECO:0000256" key="10">
    <source>
        <dbReference type="ARBA" id="ARBA00022833"/>
    </source>
</evidence>
<dbReference type="KEGG" id="wci:WS105_0518"/>
<evidence type="ECO:0000313" key="17">
    <source>
        <dbReference type="Proteomes" id="UP000029079"/>
    </source>
</evidence>
<accession>A0A075TV93</accession>
<dbReference type="InterPro" id="IPR010182">
    <property type="entry name" value="ArgE/DapE"/>
</dbReference>
<keyword evidence="17" id="KW-1185">Reference proteome</keyword>
<dbReference type="Pfam" id="PF07687">
    <property type="entry name" value="M20_dimer"/>
    <property type="match status" value="1"/>
</dbReference>
<dbReference type="GO" id="GO:0009014">
    <property type="term" value="F:succinyl-diaminopimelate desuccinylase activity"/>
    <property type="evidence" value="ECO:0007669"/>
    <property type="project" value="UniProtKB-EC"/>
</dbReference>
<evidence type="ECO:0000256" key="9">
    <source>
        <dbReference type="ARBA" id="ARBA00022801"/>
    </source>
</evidence>
<evidence type="ECO:0000259" key="15">
    <source>
        <dbReference type="Pfam" id="PF07687"/>
    </source>
</evidence>
<evidence type="ECO:0000256" key="6">
    <source>
        <dbReference type="ARBA" id="ARBA00016853"/>
    </source>
</evidence>
<dbReference type="STRING" id="759620.WS105_0518"/>
<evidence type="ECO:0000256" key="4">
    <source>
        <dbReference type="ARBA" id="ARBA00006247"/>
    </source>
</evidence>
<dbReference type="NCBIfam" id="TIGR01910">
    <property type="entry name" value="DapE-ArgE"/>
    <property type="match status" value="1"/>
</dbReference>
<dbReference type="KEGG" id="wce:WS08_0520"/>
<dbReference type="InterPro" id="IPR001261">
    <property type="entry name" value="ArgE/DapE_CS"/>
</dbReference>
<dbReference type="EC" id="3.5.1.18" evidence="5"/>
<evidence type="ECO:0000256" key="12">
    <source>
        <dbReference type="ARBA" id="ARBA00023154"/>
    </source>
</evidence>
<dbReference type="Proteomes" id="UP000029079">
    <property type="component" value="Chromosome"/>
</dbReference>
<dbReference type="InterPro" id="IPR011650">
    <property type="entry name" value="Peptidase_M20_dimer"/>
</dbReference>
<evidence type="ECO:0000256" key="14">
    <source>
        <dbReference type="ARBA" id="ARBA00051301"/>
    </source>
</evidence>
<keyword evidence="10" id="KW-0862">Zinc</keyword>
<dbReference type="KEGG" id="wct:WS74_0521"/>
<dbReference type="NCBIfam" id="NF006365">
    <property type="entry name" value="PRK08588.1"/>
    <property type="match status" value="1"/>
</dbReference>
<keyword evidence="13" id="KW-0170">Cobalt</keyword>
<evidence type="ECO:0000256" key="13">
    <source>
        <dbReference type="ARBA" id="ARBA00023285"/>
    </source>
</evidence>
<evidence type="ECO:0000256" key="8">
    <source>
        <dbReference type="ARBA" id="ARBA00022723"/>
    </source>
</evidence>
<reference evidence="17" key="2">
    <citation type="submission" date="2014-08" db="EMBL/GenBank/DDBJ databases">
        <title>Complete genome of Weissella ceti strain WS74 isolated from diseased rainbow trout in Brazil.</title>
        <authorList>
            <person name="Figueiredo H.C.P."/>
            <person name="Leal C.A.G."/>
            <person name="Pereira F.L."/>
            <person name="Soares S.C."/>
            <person name="Dorella F.A."/>
            <person name="Carvalho A.F."/>
            <person name="Azevedo V.A.C."/>
        </authorList>
    </citation>
    <scope>NUCLEOTIDE SEQUENCE [LARGE SCALE GENOMIC DNA]</scope>
    <source>
        <strain evidence="17">WS74</strain>
    </source>
</reference>
<dbReference type="SUPFAM" id="SSF55031">
    <property type="entry name" value="Bacterial exopeptidase dimerisation domain"/>
    <property type="match status" value="1"/>
</dbReference>
<dbReference type="RefSeq" id="WP_009765381.1">
    <property type="nucleotide sequence ID" value="NZ_CP009223.1"/>
</dbReference>
<evidence type="ECO:0000256" key="5">
    <source>
        <dbReference type="ARBA" id="ARBA00011921"/>
    </source>
</evidence>
<dbReference type="PATRIC" id="fig|759620.7.peg.507"/>